<protein>
    <recommendedName>
        <fullName evidence="3">Mediator of RNA polymerase II transcription subunit 5</fullName>
    </recommendedName>
</protein>
<dbReference type="RefSeq" id="XP_009497778.1">
    <property type="nucleotide sequence ID" value="XM_009499503.1"/>
</dbReference>
<proteinExistence type="predicted"/>
<dbReference type="Proteomes" id="UP000030693">
    <property type="component" value="Unassembled WGS sequence"/>
</dbReference>
<evidence type="ECO:0000313" key="2">
    <source>
        <dbReference type="Proteomes" id="UP000030693"/>
    </source>
</evidence>
<dbReference type="EMBL" id="KB932212">
    <property type="protein sequence ID" value="KCV67958.1"/>
    <property type="molecule type" value="Genomic_DNA"/>
</dbReference>
<reference evidence="1" key="1">
    <citation type="submission" date="2013-04" db="EMBL/GenBank/DDBJ databases">
        <title>The Genome Sequence of Fonticula alba ATCC 38817.</title>
        <authorList>
            <consortium name="The Broad Institute Genomics Platform"/>
            <person name="Russ C."/>
            <person name="Cuomo C."/>
            <person name="Burger G."/>
            <person name="Gray M.W."/>
            <person name="Holland P.W.H."/>
            <person name="King N."/>
            <person name="Lang F.B.F."/>
            <person name="Roger A.J."/>
            <person name="Ruiz-Trillo I."/>
            <person name="Brown M."/>
            <person name="Walker B."/>
            <person name="Young S."/>
            <person name="Zeng Q."/>
            <person name="Gargeya S."/>
            <person name="Fitzgerald M."/>
            <person name="Haas B."/>
            <person name="Abouelleil A."/>
            <person name="Allen A.W."/>
            <person name="Alvarado L."/>
            <person name="Arachchi H.M."/>
            <person name="Berlin A.M."/>
            <person name="Chapman S.B."/>
            <person name="Gainer-Dewar J."/>
            <person name="Goldberg J."/>
            <person name="Griggs A."/>
            <person name="Gujja S."/>
            <person name="Hansen M."/>
            <person name="Howarth C."/>
            <person name="Imamovic A."/>
            <person name="Ireland A."/>
            <person name="Larimer J."/>
            <person name="McCowan C."/>
            <person name="Murphy C."/>
            <person name="Pearson M."/>
            <person name="Poon T.W."/>
            <person name="Priest M."/>
            <person name="Roberts A."/>
            <person name="Saif S."/>
            <person name="Shea T."/>
            <person name="Sisk P."/>
            <person name="Sykes S."/>
            <person name="Wortman J."/>
            <person name="Nusbaum C."/>
            <person name="Birren B."/>
        </authorList>
    </citation>
    <scope>NUCLEOTIDE SEQUENCE [LARGE SCALE GENOMIC DNA]</scope>
    <source>
        <strain evidence="1">ATCC 38817</strain>
    </source>
</reference>
<keyword evidence="2" id="KW-1185">Reference proteome</keyword>
<organism evidence="1">
    <name type="scientific">Fonticula alba</name>
    <name type="common">Slime mold</name>
    <dbReference type="NCBI Taxonomy" id="691883"/>
    <lineage>
        <taxon>Eukaryota</taxon>
        <taxon>Rotosphaerida</taxon>
        <taxon>Fonticulaceae</taxon>
        <taxon>Fonticula</taxon>
    </lineage>
</organism>
<evidence type="ECO:0000313" key="1">
    <source>
        <dbReference type="EMBL" id="KCV67958.1"/>
    </source>
</evidence>
<dbReference type="AlphaFoldDB" id="A0A058Z238"/>
<dbReference type="GeneID" id="20530409"/>
<evidence type="ECO:0008006" key="3">
    <source>
        <dbReference type="Google" id="ProtNLM"/>
    </source>
</evidence>
<gene>
    <name evidence="1" type="ORF">H696_05684</name>
</gene>
<name>A0A058Z238_FONAL</name>
<accession>A0A058Z238</accession>
<sequence length="1002" mass="102804">MADTDPALLARQLALVAARSPHEPGCLEFVLFHLVRPETGVQCVDILGAWFDAHPGDAALRQHLFIDLCGCIATFSTLLQPRTAGQPSAAFLLPPSVWDVLLRMGMDLPEASAGSRPVLDAFAAALRETPSSYGALARALASTAPPQDSPLPRLARAFVQTLVGNMAPRAADALRVLSLEALSDLGARLPAPVVIDEILLPMLHTAGLKWARSEAPGPGPGPGPDAPFHLSAHGLAVDMAPYMRLVSECMARLDQCQGICQDDLLAALLLAGRTAAGPAAPLLAHVAGLLIPPALAHAGGDAAPLRRPALVCALLLALDQAAAVAMLLARAGPSLERLLGGSPAGQATPSALANQALVAMSLQALGYRWPGALPDGLATAASLALDRLQAAGPDALSAAAEAVEALGAADAECPEHRALALLRRFAGLGLRALGALPVGDAAAEVEALGRMDAVPGWWAAPVLVHTARRWLATGAGLPGPDFQAGLQALLEALAELLPEGDMALAWAVAELRGIFAAGRPGTRATVLQALFHLGGRSARAGALVDAPLIDLAHGVACAAGGAGRPGDFALGERLQAALLLRKMALCGRLGPSPKFLFARAVAPLLGPAAGAPPLPAALRAVYWSCLAALYGYHSAGPGPEEDPGPGIRAALAAFGGPTAGHPELDPAMLLGWLAENALPRDLSGWEDPTLPSVVALWTGLLRPGLLGSGRSLAAALRALPPVEAMAVLPWLALVARATECVLAKITTWASDGHLLTRAELVRLQGEALAAVTELVNAAAAADDRSPATPLLILAGLRCLLDAGVVVYGSRLASAGAPPNGAQSLLAAMMCPADDPAAAASPGHSVLFFDRSELSRLHLRATALPEPVDCLRVALGPRQLENLFTVLARVPGAVDPGTAPLAGLFAFQAVLAAVQGAVHDLTGELRGSAAFDLRLDTWPQGNGAQRIRGTHPVEALLNRALSGEAPADCPAGLFRTILARALLARPIKAPVAWREVDFSPLLA</sequence>